<reference evidence="3" key="1">
    <citation type="submission" date="2022-03" db="EMBL/GenBank/DDBJ databases">
        <title>Draft Genome Sequence of Firmicute Strain S0AB, a Heterotrophic Iron/Sulfur-Oxidizing Extreme Acidophile.</title>
        <authorList>
            <person name="Vergara E."/>
            <person name="Pakostova E."/>
            <person name="Johnson D.B."/>
            <person name="Holmes D.S."/>
        </authorList>
    </citation>
    <scope>NUCLEOTIDE SEQUENCE</scope>
    <source>
        <strain evidence="3">S0AB</strain>
    </source>
</reference>
<dbReference type="GO" id="GO:0043828">
    <property type="term" value="F:tRNA 2-selenouridine synthase activity"/>
    <property type="evidence" value="ECO:0007669"/>
    <property type="project" value="InterPro"/>
</dbReference>
<gene>
    <name evidence="3" type="primary">selU</name>
    <name evidence="3" type="ORF">MM817_02095</name>
</gene>
<dbReference type="RefSeq" id="WP_241714575.1">
    <property type="nucleotide sequence ID" value="NZ_JALBUF010000006.1"/>
</dbReference>
<comment type="caution">
    <text evidence="3">The sequence shown here is derived from an EMBL/GenBank/DDBJ whole genome shotgun (WGS) entry which is preliminary data.</text>
</comment>
<keyword evidence="1" id="KW-0711">Selenium</keyword>
<accession>A0A9X2ACI2</accession>
<evidence type="ECO:0000259" key="2">
    <source>
        <dbReference type="PROSITE" id="PS50206"/>
    </source>
</evidence>
<feature type="domain" description="Rhodanese" evidence="2">
    <location>
        <begin position="12"/>
        <end position="130"/>
    </location>
</feature>
<organism evidence="3 4">
    <name type="scientific">Sulfoacidibacillus ferrooxidans</name>
    <dbReference type="NCBI Taxonomy" id="2005001"/>
    <lineage>
        <taxon>Bacteria</taxon>
        <taxon>Bacillati</taxon>
        <taxon>Bacillota</taxon>
        <taxon>Bacilli</taxon>
        <taxon>Bacillales</taxon>
        <taxon>Alicyclobacillaceae</taxon>
        <taxon>Sulfoacidibacillus</taxon>
    </lineage>
</organism>
<dbReference type="EMBL" id="JALBUF010000006">
    <property type="protein sequence ID" value="MCI0183804.1"/>
    <property type="molecule type" value="Genomic_DNA"/>
</dbReference>
<dbReference type="InterPro" id="IPR036873">
    <property type="entry name" value="Rhodanese-like_dom_sf"/>
</dbReference>
<dbReference type="InterPro" id="IPR017582">
    <property type="entry name" value="SelU"/>
</dbReference>
<evidence type="ECO:0000256" key="1">
    <source>
        <dbReference type="ARBA" id="ARBA00023266"/>
    </source>
</evidence>
<dbReference type="GO" id="GO:0002098">
    <property type="term" value="P:tRNA wobble uridine modification"/>
    <property type="evidence" value="ECO:0007669"/>
    <property type="project" value="InterPro"/>
</dbReference>
<dbReference type="Gene3D" id="3.40.250.10">
    <property type="entry name" value="Rhodanese-like domain"/>
    <property type="match status" value="1"/>
</dbReference>
<dbReference type="InterPro" id="IPR058840">
    <property type="entry name" value="AAA_SelU"/>
</dbReference>
<dbReference type="NCBIfam" id="NF008752">
    <property type="entry name" value="PRK11784.1-4"/>
    <property type="match status" value="1"/>
</dbReference>
<dbReference type="NCBIfam" id="NF008750">
    <property type="entry name" value="PRK11784.1-2"/>
    <property type="match status" value="1"/>
</dbReference>
<name>A0A9X2ACI2_9BACL</name>
<evidence type="ECO:0000313" key="3">
    <source>
        <dbReference type="EMBL" id="MCI0183804.1"/>
    </source>
</evidence>
<keyword evidence="4" id="KW-1185">Reference proteome</keyword>
<dbReference type="AlphaFoldDB" id="A0A9X2ACI2"/>
<sequence>MFVDERYEDMVERDDLIWIDVRSGSEFQEATIPHAVNIPLFNDEERARIGTVYKQVSKAAAMELGLEIASEKLPHIVASVRGACADGKKPVIFCWRGGMRSKTVATVIDLMGISSIRLSGGYRAYRQVVVDQLAQYAGVELPPVIVLHGMTGVGKTNILHKLAKRGEPVLDLEGLAGHRGSVFGGIGLDVANQRTFDSLLLAQLQKLQHSPYIFMEAESRRIGRVTMPEFLFVAKQQGYNIELTAPMDVRVARTLLQYRLHDDQLFADQVLYALQYIEKRFSPDLRQRVFEWHAMGDYPSLVEALLVEYYDPRYQHAMESYDREFTCLDVTDYELATEQICTYAQEHIKRVTAFQ</sequence>
<dbReference type="InterPro" id="IPR001763">
    <property type="entry name" value="Rhodanese-like_dom"/>
</dbReference>
<dbReference type="PANTHER" id="PTHR30401">
    <property type="entry name" value="TRNA 2-SELENOURIDINE SYNTHASE"/>
    <property type="match status" value="1"/>
</dbReference>
<dbReference type="PROSITE" id="PS50206">
    <property type="entry name" value="RHODANESE_3"/>
    <property type="match status" value="1"/>
</dbReference>
<dbReference type="SUPFAM" id="SSF52821">
    <property type="entry name" value="Rhodanese/Cell cycle control phosphatase"/>
    <property type="match status" value="1"/>
</dbReference>
<dbReference type="EC" id="2.9.1.-" evidence="3"/>
<proteinExistence type="predicted"/>
<keyword evidence="3" id="KW-0808">Transferase</keyword>
<evidence type="ECO:0000313" key="4">
    <source>
        <dbReference type="Proteomes" id="UP001139263"/>
    </source>
</evidence>
<dbReference type="InterPro" id="IPR027417">
    <property type="entry name" value="P-loop_NTPase"/>
</dbReference>
<dbReference type="Proteomes" id="UP001139263">
    <property type="component" value="Unassembled WGS sequence"/>
</dbReference>
<dbReference type="Gene3D" id="3.40.50.300">
    <property type="entry name" value="P-loop containing nucleotide triphosphate hydrolases"/>
    <property type="match status" value="1"/>
</dbReference>
<dbReference type="SUPFAM" id="SSF52540">
    <property type="entry name" value="P-loop containing nucleoside triphosphate hydrolases"/>
    <property type="match status" value="1"/>
</dbReference>
<dbReference type="PANTHER" id="PTHR30401:SF0">
    <property type="entry name" value="TRNA 2-SELENOURIDINE SYNTHASE"/>
    <property type="match status" value="1"/>
</dbReference>
<dbReference type="Pfam" id="PF00581">
    <property type="entry name" value="Rhodanese"/>
    <property type="match status" value="1"/>
</dbReference>
<dbReference type="SMART" id="SM00450">
    <property type="entry name" value="RHOD"/>
    <property type="match status" value="1"/>
</dbReference>
<dbReference type="NCBIfam" id="TIGR03167">
    <property type="entry name" value="tRNA_sel_U_synt"/>
    <property type="match status" value="1"/>
</dbReference>
<dbReference type="Pfam" id="PF26341">
    <property type="entry name" value="AAA_SelU"/>
    <property type="match status" value="1"/>
</dbReference>
<protein>
    <submittedName>
        <fullName evidence="3">tRNA 2-selenouridine synthase</fullName>
        <ecNumber evidence="3">2.9.1.-</ecNumber>
    </submittedName>
</protein>